<keyword evidence="15" id="KW-0676">Redox-active center</keyword>
<evidence type="ECO:0000256" key="11">
    <source>
        <dbReference type="ARBA" id="ARBA00023002"/>
    </source>
</evidence>
<dbReference type="PANTHER" id="PTHR12613">
    <property type="entry name" value="ERO1-RELATED"/>
    <property type="match status" value="1"/>
</dbReference>
<evidence type="ECO:0000256" key="10">
    <source>
        <dbReference type="ARBA" id="ARBA00022982"/>
    </source>
</evidence>
<organism evidence="16 17">
    <name type="scientific">Aureococcus anophagefferens</name>
    <name type="common">Harmful bloom alga</name>
    <dbReference type="NCBI Taxonomy" id="44056"/>
    <lineage>
        <taxon>Eukaryota</taxon>
        <taxon>Sar</taxon>
        <taxon>Stramenopiles</taxon>
        <taxon>Ochrophyta</taxon>
        <taxon>Pelagophyceae</taxon>
        <taxon>Pelagomonadales</taxon>
        <taxon>Pelagomonadaceae</taxon>
        <taxon>Aureococcus</taxon>
    </lineage>
</organism>
<reference evidence="16 17" key="1">
    <citation type="submission" date="2024-03" db="EMBL/GenBank/DDBJ databases">
        <title>Aureococcus anophagefferens CCMP1851 and Kratosvirus quantuckense: Draft genome of a second virus-susceptible host strain in the model system.</title>
        <authorList>
            <person name="Chase E."/>
            <person name="Truchon A.R."/>
            <person name="Schepens W."/>
            <person name="Wilhelm S.W."/>
        </authorList>
    </citation>
    <scope>NUCLEOTIDE SEQUENCE [LARGE SCALE GENOMIC DNA]</scope>
    <source>
        <strain evidence="16 17">CCMP1851</strain>
    </source>
</reference>
<sequence>MSPLERALAREHVDELRGQFLSRFRNVSQIMDCVTCERCRLWGKLQILGLARALKILLADGDAFGLGVLQRNEVVALVNTLAQLAKSVDSIRAWQKRDVARGEDGSARRPRACRLRGV</sequence>
<evidence type="ECO:0000256" key="14">
    <source>
        <dbReference type="ARBA" id="ARBA00023180"/>
    </source>
</evidence>
<keyword evidence="7" id="KW-0732">Signal</keyword>
<accession>A0ABR1GD93</accession>
<evidence type="ECO:0000256" key="2">
    <source>
        <dbReference type="ARBA" id="ARBA00004367"/>
    </source>
</evidence>
<comment type="subunit">
    <text evidence="4">May function both as a monomer and a homodimer.</text>
</comment>
<keyword evidence="9" id="KW-0274">FAD</keyword>
<dbReference type="SUPFAM" id="SSF110019">
    <property type="entry name" value="ERO1-like"/>
    <property type="match status" value="1"/>
</dbReference>
<dbReference type="Proteomes" id="UP001363151">
    <property type="component" value="Unassembled WGS sequence"/>
</dbReference>
<dbReference type="PANTHER" id="PTHR12613:SF0">
    <property type="entry name" value="ERO1-LIKE PROTEIN"/>
    <property type="match status" value="1"/>
</dbReference>
<dbReference type="InterPro" id="IPR037192">
    <property type="entry name" value="ERO1-like_sf"/>
</dbReference>
<keyword evidence="11" id="KW-0560">Oxidoreductase</keyword>
<evidence type="ECO:0000313" key="17">
    <source>
        <dbReference type="Proteomes" id="UP001363151"/>
    </source>
</evidence>
<keyword evidence="12" id="KW-0472">Membrane</keyword>
<dbReference type="EMBL" id="JBBJCI010000034">
    <property type="protein sequence ID" value="KAK7253863.1"/>
    <property type="molecule type" value="Genomic_DNA"/>
</dbReference>
<protein>
    <submittedName>
        <fullName evidence="16">Endoplasmic oxidoreductin</fullName>
    </submittedName>
</protein>
<evidence type="ECO:0000256" key="13">
    <source>
        <dbReference type="ARBA" id="ARBA00023157"/>
    </source>
</evidence>
<name>A0ABR1GD93_AURAN</name>
<keyword evidence="5" id="KW-0813">Transport</keyword>
<evidence type="ECO:0000256" key="15">
    <source>
        <dbReference type="ARBA" id="ARBA00023284"/>
    </source>
</evidence>
<comment type="subcellular location">
    <subcellularLocation>
        <location evidence="2">Endoplasmic reticulum membrane</location>
        <topology evidence="2">Peripheral membrane protein</topology>
        <orientation evidence="2">Lumenal side</orientation>
    </subcellularLocation>
</comment>
<evidence type="ECO:0000256" key="9">
    <source>
        <dbReference type="ARBA" id="ARBA00022827"/>
    </source>
</evidence>
<evidence type="ECO:0000256" key="4">
    <source>
        <dbReference type="ARBA" id="ARBA00011802"/>
    </source>
</evidence>
<evidence type="ECO:0000256" key="12">
    <source>
        <dbReference type="ARBA" id="ARBA00023136"/>
    </source>
</evidence>
<keyword evidence="8" id="KW-0256">Endoplasmic reticulum</keyword>
<keyword evidence="13" id="KW-1015">Disulfide bond</keyword>
<evidence type="ECO:0000256" key="8">
    <source>
        <dbReference type="ARBA" id="ARBA00022824"/>
    </source>
</evidence>
<evidence type="ECO:0000256" key="6">
    <source>
        <dbReference type="ARBA" id="ARBA00022630"/>
    </source>
</evidence>
<keyword evidence="10" id="KW-0249">Electron transport</keyword>
<evidence type="ECO:0000256" key="1">
    <source>
        <dbReference type="ARBA" id="ARBA00001974"/>
    </source>
</evidence>
<keyword evidence="14" id="KW-0325">Glycoprotein</keyword>
<gene>
    <name evidence="16" type="primary">ERO1LB</name>
    <name evidence="16" type="ORF">SO694_00002836</name>
</gene>
<comment type="caution">
    <text evidence="16">The sequence shown here is derived from an EMBL/GenBank/DDBJ whole genome shotgun (WGS) entry which is preliminary data.</text>
</comment>
<evidence type="ECO:0000256" key="3">
    <source>
        <dbReference type="ARBA" id="ARBA00008277"/>
    </source>
</evidence>
<dbReference type="InterPro" id="IPR007266">
    <property type="entry name" value="Ero1"/>
</dbReference>
<evidence type="ECO:0000313" key="16">
    <source>
        <dbReference type="EMBL" id="KAK7253863.1"/>
    </source>
</evidence>
<evidence type="ECO:0000256" key="5">
    <source>
        <dbReference type="ARBA" id="ARBA00022448"/>
    </source>
</evidence>
<evidence type="ECO:0000256" key="7">
    <source>
        <dbReference type="ARBA" id="ARBA00022729"/>
    </source>
</evidence>
<keyword evidence="17" id="KW-1185">Reference proteome</keyword>
<dbReference type="Pfam" id="PF04137">
    <property type="entry name" value="ERO1"/>
    <property type="match status" value="1"/>
</dbReference>
<keyword evidence="6" id="KW-0285">Flavoprotein</keyword>
<comment type="cofactor">
    <cofactor evidence="1">
        <name>FAD</name>
        <dbReference type="ChEBI" id="CHEBI:57692"/>
    </cofactor>
</comment>
<comment type="similarity">
    <text evidence="3">Belongs to the EROs family.</text>
</comment>
<proteinExistence type="inferred from homology"/>